<evidence type="ECO:0000256" key="2">
    <source>
        <dbReference type="ARBA" id="ARBA00023125"/>
    </source>
</evidence>
<dbReference type="Proteomes" id="UP001244242">
    <property type="component" value="Unassembled WGS sequence"/>
</dbReference>
<dbReference type="InterPro" id="IPR011711">
    <property type="entry name" value="GntR_C"/>
</dbReference>
<keyword evidence="1" id="KW-0805">Transcription regulation</keyword>
<dbReference type="PROSITE" id="PS50949">
    <property type="entry name" value="HTH_GNTR"/>
    <property type="match status" value="1"/>
</dbReference>
<dbReference type="InterPro" id="IPR036388">
    <property type="entry name" value="WH-like_DNA-bd_sf"/>
</dbReference>
<dbReference type="SUPFAM" id="SSF48008">
    <property type="entry name" value="GntR ligand-binding domain-like"/>
    <property type="match status" value="1"/>
</dbReference>
<dbReference type="RefSeq" id="WP_282721473.1">
    <property type="nucleotide sequence ID" value="NZ_JASCQO010000035.1"/>
</dbReference>
<evidence type="ECO:0000313" key="5">
    <source>
        <dbReference type="EMBL" id="MDI5933986.1"/>
    </source>
</evidence>
<dbReference type="Pfam" id="PF00392">
    <property type="entry name" value="GntR"/>
    <property type="match status" value="1"/>
</dbReference>
<evidence type="ECO:0000259" key="4">
    <source>
        <dbReference type="PROSITE" id="PS50949"/>
    </source>
</evidence>
<dbReference type="InterPro" id="IPR008920">
    <property type="entry name" value="TF_FadR/GntR_C"/>
</dbReference>
<dbReference type="CDD" id="cd07377">
    <property type="entry name" value="WHTH_GntR"/>
    <property type="match status" value="1"/>
</dbReference>
<reference evidence="5 6" key="1">
    <citation type="submission" date="2023-04" db="EMBL/GenBank/DDBJ databases">
        <title>Halomonas strains isolated from rhizosphere soil.</title>
        <authorList>
            <person name="Xu L."/>
            <person name="Sun J.-Q."/>
        </authorList>
    </citation>
    <scope>NUCLEOTIDE SEQUENCE [LARGE SCALE GENOMIC DNA]</scope>
    <source>
        <strain evidence="5 6">LN1S58</strain>
    </source>
</reference>
<comment type="caution">
    <text evidence="5">The sequence shown here is derived from an EMBL/GenBank/DDBJ whole genome shotgun (WGS) entry which is preliminary data.</text>
</comment>
<evidence type="ECO:0000256" key="3">
    <source>
        <dbReference type="ARBA" id="ARBA00023163"/>
    </source>
</evidence>
<dbReference type="Gene3D" id="1.10.10.10">
    <property type="entry name" value="Winged helix-like DNA-binding domain superfamily/Winged helix DNA-binding domain"/>
    <property type="match status" value="1"/>
</dbReference>
<keyword evidence="6" id="KW-1185">Reference proteome</keyword>
<gene>
    <name evidence="5" type="ORF">QLQ84_09315</name>
</gene>
<dbReference type="InterPro" id="IPR000524">
    <property type="entry name" value="Tscrpt_reg_HTH_GntR"/>
</dbReference>
<feature type="domain" description="HTH gntR-type" evidence="4">
    <location>
        <begin position="11"/>
        <end position="81"/>
    </location>
</feature>
<organism evidence="5 6">
    <name type="scientific">Halomonas kalidii</name>
    <dbReference type="NCBI Taxonomy" id="3043293"/>
    <lineage>
        <taxon>Bacteria</taxon>
        <taxon>Pseudomonadati</taxon>
        <taxon>Pseudomonadota</taxon>
        <taxon>Gammaproteobacteria</taxon>
        <taxon>Oceanospirillales</taxon>
        <taxon>Halomonadaceae</taxon>
        <taxon>Halomonas</taxon>
    </lineage>
</organism>
<dbReference type="SMART" id="SM00345">
    <property type="entry name" value="HTH_GNTR"/>
    <property type="match status" value="1"/>
</dbReference>
<dbReference type="Pfam" id="PF07729">
    <property type="entry name" value="FCD"/>
    <property type="match status" value="1"/>
</dbReference>
<dbReference type="SUPFAM" id="SSF46785">
    <property type="entry name" value="Winged helix' DNA-binding domain"/>
    <property type="match status" value="1"/>
</dbReference>
<sequence>MSQSPRHTSRRTRPEVIGEAIKEYIARHGLGPGDRLPQESHLVEVLDASKGTIREALRGLAAQGLIQTRTGPGGGAFICEVSDDRAMELLGNYFFFRPPTIHDIYEVRKQLQPAMVESLQGRLDDAAFQRLEAVMAYYTHPPASLEEERTQRIKELEFHLVLVDYCPNPLLALMCRFMIRLLMSLTTCQRIYEQPYPELRQRGYHFQRRLLDALRDNAWDEARRITAEHMQAAQALMEAREATLDKAFFRADATDGDSPSREYLALRDFSASDRFVPHHSDHGYEPTG</sequence>
<keyword evidence="3" id="KW-0804">Transcription</keyword>
<dbReference type="PRINTS" id="PR00035">
    <property type="entry name" value="HTHGNTR"/>
</dbReference>
<evidence type="ECO:0000256" key="1">
    <source>
        <dbReference type="ARBA" id="ARBA00023015"/>
    </source>
</evidence>
<name>A0ABT6VJ31_9GAMM</name>
<dbReference type="InterPro" id="IPR036390">
    <property type="entry name" value="WH_DNA-bd_sf"/>
</dbReference>
<protein>
    <submittedName>
        <fullName evidence="5">FCD domain-containing protein</fullName>
    </submittedName>
</protein>
<dbReference type="Gene3D" id="1.20.120.530">
    <property type="entry name" value="GntR ligand-binding domain-like"/>
    <property type="match status" value="1"/>
</dbReference>
<keyword evidence="2" id="KW-0238">DNA-binding</keyword>
<proteinExistence type="predicted"/>
<dbReference type="PANTHER" id="PTHR43537:SF5">
    <property type="entry name" value="UXU OPERON TRANSCRIPTIONAL REGULATOR"/>
    <property type="match status" value="1"/>
</dbReference>
<dbReference type="EMBL" id="JASCQO010000035">
    <property type="protein sequence ID" value="MDI5933986.1"/>
    <property type="molecule type" value="Genomic_DNA"/>
</dbReference>
<accession>A0ABT6VJ31</accession>
<evidence type="ECO:0000313" key="6">
    <source>
        <dbReference type="Proteomes" id="UP001244242"/>
    </source>
</evidence>
<dbReference type="SMART" id="SM00895">
    <property type="entry name" value="FCD"/>
    <property type="match status" value="1"/>
</dbReference>
<dbReference type="PANTHER" id="PTHR43537">
    <property type="entry name" value="TRANSCRIPTIONAL REGULATOR, GNTR FAMILY"/>
    <property type="match status" value="1"/>
</dbReference>